<dbReference type="AlphaFoldDB" id="A0A0F9SWH0"/>
<keyword evidence="1" id="KW-0812">Transmembrane</keyword>
<accession>A0A0F9SWH0</accession>
<dbReference type="Pfam" id="PF05545">
    <property type="entry name" value="FixQ"/>
    <property type="match status" value="1"/>
</dbReference>
<keyword evidence="1" id="KW-0472">Membrane</keyword>
<evidence type="ECO:0000313" key="2">
    <source>
        <dbReference type="EMBL" id="KKN33578.1"/>
    </source>
</evidence>
<sequence length="78" mass="9034">MRTCSSWAPSFQTDGDLMDINDIRGLHTLLIMAVFIGIIWWAFSAHRKKANDEAAHLPFDDDEVDKRTLEQEKTEKKQ</sequence>
<organism evidence="2">
    <name type="scientific">marine sediment metagenome</name>
    <dbReference type="NCBI Taxonomy" id="412755"/>
    <lineage>
        <taxon>unclassified sequences</taxon>
        <taxon>metagenomes</taxon>
        <taxon>ecological metagenomes</taxon>
    </lineage>
</organism>
<dbReference type="InterPro" id="IPR008621">
    <property type="entry name" value="Cbb3-typ_cyt_oxidase_comp"/>
</dbReference>
<dbReference type="EMBL" id="LAZR01002166">
    <property type="protein sequence ID" value="KKN33578.1"/>
    <property type="molecule type" value="Genomic_DNA"/>
</dbReference>
<comment type="caution">
    <text evidence="2">The sequence shown here is derived from an EMBL/GenBank/DDBJ whole genome shotgun (WGS) entry which is preliminary data.</text>
</comment>
<gene>
    <name evidence="2" type="ORF">LCGC14_0802320</name>
</gene>
<dbReference type="CDD" id="cd01324">
    <property type="entry name" value="cbb3_Oxidase_CcoQ"/>
    <property type="match status" value="1"/>
</dbReference>
<evidence type="ECO:0000256" key="1">
    <source>
        <dbReference type="SAM" id="Phobius"/>
    </source>
</evidence>
<protein>
    <recommendedName>
        <fullName evidence="3">Cbb3-type cytochrome oxidase component</fullName>
    </recommendedName>
</protein>
<keyword evidence="1" id="KW-1133">Transmembrane helix</keyword>
<proteinExistence type="predicted"/>
<feature type="transmembrane region" description="Helical" evidence="1">
    <location>
        <begin position="25"/>
        <end position="43"/>
    </location>
</feature>
<reference evidence="2" key="1">
    <citation type="journal article" date="2015" name="Nature">
        <title>Complex archaea that bridge the gap between prokaryotes and eukaryotes.</title>
        <authorList>
            <person name="Spang A."/>
            <person name="Saw J.H."/>
            <person name="Jorgensen S.L."/>
            <person name="Zaremba-Niedzwiedzka K."/>
            <person name="Martijn J."/>
            <person name="Lind A.E."/>
            <person name="van Eijk R."/>
            <person name="Schleper C."/>
            <person name="Guy L."/>
            <person name="Ettema T.J."/>
        </authorList>
    </citation>
    <scope>NUCLEOTIDE SEQUENCE</scope>
</reference>
<name>A0A0F9SWH0_9ZZZZ</name>
<evidence type="ECO:0008006" key="3">
    <source>
        <dbReference type="Google" id="ProtNLM"/>
    </source>
</evidence>